<protein>
    <submittedName>
        <fullName evidence="1">Uncharacterized protein</fullName>
    </submittedName>
</protein>
<accession>A0A2K8T639</accession>
<evidence type="ECO:0000313" key="1">
    <source>
        <dbReference type="EMBL" id="AUB43178.1"/>
    </source>
</evidence>
<name>A0A2K8T639_9NOSO</name>
<keyword evidence="1" id="KW-0614">Plasmid</keyword>
<dbReference type="Proteomes" id="UP000232003">
    <property type="component" value="Plasmid pNFSY03"/>
</dbReference>
<dbReference type="AlphaFoldDB" id="A0A2K8T639"/>
<dbReference type="EMBL" id="CP024788">
    <property type="protein sequence ID" value="AUB43178.1"/>
    <property type="molecule type" value="Genomic_DNA"/>
</dbReference>
<organism evidence="1 2">
    <name type="scientific">Nostoc flagelliforme CCNUN1</name>
    <dbReference type="NCBI Taxonomy" id="2038116"/>
    <lineage>
        <taxon>Bacteria</taxon>
        <taxon>Bacillati</taxon>
        <taxon>Cyanobacteriota</taxon>
        <taxon>Cyanophyceae</taxon>
        <taxon>Nostocales</taxon>
        <taxon>Nostocaceae</taxon>
        <taxon>Nostoc</taxon>
    </lineage>
</organism>
<gene>
    <name evidence="1" type="ORF">COO91_09349</name>
</gene>
<keyword evidence="2" id="KW-1185">Reference proteome</keyword>
<geneLocation type="plasmid" evidence="2">
    <name>pnfsy03</name>
</geneLocation>
<sequence length="40" mass="4448">MTPEIEEVPLRKCNGNSIIPTVATSHQSVKRDEKEVKLVA</sequence>
<reference evidence="1 2" key="1">
    <citation type="submission" date="2017-11" db="EMBL/GenBank/DDBJ databases">
        <title>Complete genome of a free-living desiccation-tolerant cyanobacterium and its photosynthetic adaptation to extreme terrestrial habitat.</title>
        <authorList>
            <person name="Shang J."/>
        </authorList>
    </citation>
    <scope>NUCLEOTIDE SEQUENCE [LARGE SCALE GENOMIC DNA]</scope>
    <source>
        <strain evidence="1 2">CCNUN1</strain>
        <plasmid evidence="2">pnfsy03</plasmid>
    </source>
</reference>
<dbReference type="KEGG" id="nfl:COO91_09349"/>
<proteinExistence type="predicted"/>
<evidence type="ECO:0000313" key="2">
    <source>
        <dbReference type="Proteomes" id="UP000232003"/>
    </source>
</evidence>